<evidence type="ECO:0000313" key="9">
    <source>
        <dbReference type="EMBL" id="KAL3272882.1"/>
    </source>
</evidence>
<evidence type="ECO:0000256" key="7">
    <source>
        <dbReference type="ARBA" id="ARBA00023180"/>
    </source>
</evidence>
<sequence>MPKDAFISISSDKYFHDLASTRIDYRNELVSNWIPRKPDLYIIEEYGTGDLEYIIRKMSNFSVVNFNPRAKYCFIGENITVDSLKLISSLYISDMMFLNPEALDFCSSITNDEEHFIKNTKFHKDICKTRFQQETTVNLNSQQHLKNLGVSTISAVYEPSEMYSLCHNCRNKGILLEILEVILDFLKIKIEYHYMQELSESEIFEKYNVYLRTYRSEDLYFTEFTMSCLADEISWIVPSSKPMPRWKYLRYIFSPTVWLFFLVITFISSAIWTSSNYIFDGRVTYFEMIVAVFELFLEQNNKIRKEYVHRAIMVICLIFLAYFMNVFLKCRFTYLLNGLNYQYALNSFDDIMKYQIRIGLPRFMIPFVNTTSEISDYFEEFYVECDGSRLCLERSAFQNDIAVFKPARKARAFIRSYMIKLNGEVLLNEIKPPFVVVHHFIHFQRGHPLFPSFNKHLYNLVETGIADKIISKYDPKIQTVEEIFTEQRALKMEHLVIPLVIWMVGIINAFLFFTIEKILWKNTV</sequence>
<accession>A0ABD2N2W1</accession>
<comment type="subcellular location">
    <subcellularLocation>
        <location evidence="1">Cell membrane</location>
        <topology evidence="1">Multi-pass membrane protein</topology>
    </subcellularLocation>
</comment>
<evidence type="ECO:0000256" key="2">
    <source>
        <dbReference type="ARBA" id="ARBA00022475"/>
    </source>
</evidence>
<dbReference type="PANTHER" id="PTHR42643">
    <property type="entry name" value="IONOTROPIC RECEPTOR 20A-RELATED"/>
    <property type="match status" value="1"/>
</dbReference>
<dbReference type="InterPro" id="IPR052192">
    <property type="entry name" value="Insect_Ionotropic_Sensory_Rcpt"/>
</dbReference>
<feature type="transmembrane region" description="Helical" evidence="8">
    <location>
        <begin position="307"/>
        <end position="328"/>
    </location>
</feature>
<dbReference type="AlphaFoldDB" id="A0ABD2N2W1"/>
<keyword evidence="5 8" id="KW-0472">Membrane</keyword>
<keyword evidence="3 8" id="KW-0812">Transmembrane</keyword>
<dbReference type="Proteomes" id="UP001516400">
    <property type="component" value="Unassembled WGS sequence"/>
</dbReference>
<feature type="transmembrane region" description="Helical" evidence="8">
    <location>
        <begin position="248"/>
        <end position="272"/>
    </location>
</feature>
<organism evidence="9 10">
    <name type="scientific">Cryptolaemus montrouzieri</name>
    <dbReference type="NCBI Taxonomy" id="559131"/>
    <lineage>
        <taxon>Eukaryota</taxon>
        <taxon>Metazoa</taxon>
        <taxon>Ecdysozoa</taxon>
        <taxon>Arthropoda</taxon>
        <taxon>Hexapoda</taxon>
        <taxon>Insecta</taxon>
        <taxon>Pterygota</taxon>
        <taxon>Neoptera</taxon>
        <taxon>Endopterygota</taxon>
        <taxon>Coleoptera</taxon>
        <taxon>Polyphaga</taxon>
        <taxon>Cucujiformia</taxon>
        <taxon>Coccinelloidea</taxon>
        <taxon>Coccinellidae</taxon>
        <taxon>Scymninae</taxon>
        <taxon>Scymnini</taxon>
        <taxon>Cryptolaemus</taxon>
    </lineage>
</organism>
<comment type="caution">
    <text evidence="9">The sequence shown here is derived from an EMBL/GenBank/DDBJ whole genome shotgun (WGS) entry which is preliminary data.</text>
</comment>
<evidence type="ECO:0000256" key="8">
    <source>
        <dbReference type="SAM" id="Phobius"/>
    </source>
</evidence>
<keyword evidence="6" id="KW-0675">Receptor</keyword>
<dbReference type="PANTHER" id="PTHR42643:SF30">
    <property type="entry name" value="IONOTROPIC RECEPTOR 40A-RELATED"/>
    <property type="match status" value="1"/>
</dbReference>
<keyword evidence="2" id="KW-1003">Cell membrane</keyword>
<evidence type="ECO:0000313" key="10">
    <source>
        <dbReference type="Proteomes" id="UP001516400"/>
    </source>
</evidence>
<keyword evidence="10" id="KW-1185">Reference proteome</keyword>
<feature type="transmembrane region" description="Helical" evidence="8">
    <location>
        <begin position="495"/>
        <end position="515"/>
    </location>
</feature>
<evidence type="ECO:0008006" key="11">
    <source>
        <dbReference type="Google" id="ProtNLM"/>
    </source>
</evidence>
<keyword evidence="4 8" id="KW-1133">Transmembrane helix</keyword>
<evidence type="ECO:0000256" key="3">
    <source>
        <dbReference type="ARBA" id="ARBA00022692"/>
    </source>
</evidence>
<evidence type="ECO:0000256" key="5">
    <source>
        <dbReference type="ARBA" id="ARBA00023136"/>
    </source>
</evidence>
<evidence type="ECO:0000256" key="4">
    <source>
        <dbReference type="ARBA" id="ARBA00022989"/>
    </source>
</evidence>
<evidence type="ECO:0000256" key="1">
    <source>
        <dbReference type="ARBA" id="ARBA00004651"/>
    </source>
</evidence>
<protein>
    <recommendedName>
        <fullName evidence="11">Ionotropic receptor</fullName>
    </recommendedName>
</protein>
<reference evidence="9 10" key="1">
    <citation type="journal article" date="2021" name="BMC Biol.">
        <title>Horizontally acquired antibacterial genes associated with adaptive radiation of ladybird beetles.</title>
        <authorList>
            <person name="Li H.S."/>
            <person name="Tang X.F."/>
            <person name="Huang Y.H."/>
            <person name="Xu Z.Y."/>
            <person name="Chen M.L."/>
            <person name="Du X.Y."/>
            <person name="Qiu B.Y."/>
            <person name="Chen P.T."/>
            <person name="Zhang W."/>
            <person name="Slipinski A."/>
            <person name="Escalona H.E."/>
            <person name="Waterhouse R.M."/>
            <person name="Zwick A."/>
            <person name="Pang H."/>
        </authorList>
    </citation>
    <scope>NUCLEOTIDE SEQUENCE [LARGE SCALE GENOMIC DNA]</scope>
    <source>
        <strain evidence="9">SYSU2018</strain>
    </source>
</reference>
<dbReference type="SUPFAM" id="SSF53850">
    <property type="entry name" value="Periplasmic binding protein-like II"/>
    <property type="match status" value="1"/>
</dbReference>
<gene>
    <name evidence="9" type="ORF">HHI36_014342</name>
</gene>
<proteinExistence type="predicted"/>
<evidence type="ECO:0000256" key="6">
    <source>
        <dbReference type="ARBA" id="ARBA00023170"/>
    </source>
</evidence>
<dbReference type="EMBL" id="JABFTP020000062">
    <property type="protein sequence ID" value="KAL3272882.1"/>
    <property type="molecule type" value="Genomic_DNA"/>
</dbReference>
<name>A0ABD2N2W1_9CUCU</name>
<keyword evidence="7" id="KW-0325">Glycoprotein</keyword>
<dbReference type="GO" id="GO:0005886">
    <property type="term" value="C:plasma membrane"/>
    <property type="evidence" value="ECO:0007669"/>
    <property type="project" value="UniProtKB-SubCell"/>
</dbReference>